<accession>A0A1G2QL12</accession>
<dbReference type="GO" id="GO:0046872">
    <property type="term" value="F:metal ion binding"/>
    <property type="evidence" value="ECO:0007669"/>
    <property type="project" value="InterPro"/>
</dbReference>
<evidence type="ECO:0008006" key="5">
    <source>
        <dbReference type="Google" id="ProtNLM"/>
    </source>
</evidence>
<proteinExistence type="inferred from homology"/>
<name>A0A1G2QL12_9BACT</name>
<comment type="caution">
    <text evidence="3">The sequence shown here is derived from an EMBL/GenBank/DDBJ whole genome shotgun (WGS) entry which is preliminary data.</text>
</comment>
<sequence>MKNAIILIVIIALIIVGYLVFKNKGEETPQIIEMATTTPAAEPLRVSIALATQNKSGESGAATLEDVDGKLKVTLVLSGAPEGVSQPAHIHIGTCAKLGDPTYTLSNVVGGNSETLLDTATVEQILAGLPLAVNVHKSATEASKYVACGNIVNPNAPVAASSTGATAATGIATTTP</sequence>
<organism evidence="3 4">
    <name type="scientific">Candidatus Vogelbacteria bacterium RIFOXYD1_FULL_51_18</name>
    <dbReference type="NCBI Taxonomy" id="1802440"/>
    <lineage>
        <taxon>Bacteria</taxon>
        <taxon>Candidatus Vogeliibacteriota</taxon>
    </lineage>
</organism>
<dbReference type="GO" id="GO:0006801">
    <property type="term" value="P:superoxide metabolic process"/>
    <property type="evidence" value="ECO:0007669"/>
    <property type="project" value="InterPro"/>
</dbReference>
<reference evidence="3 4" key="1">
    <citation type="journal article" date="2016" name="Nat. Commun.">
        <title>Thousands of microbial genomes shed light on interconnected biogeochemical processes in an aquifer system.</title>
        <authorList>
            <person name="Anantharaman K."/>
            <person name="Brown C.T."/>
            <person name="Hug L.A."/>
            <person name="Sharon I."/>
            <person name="Castelle C.J."/>
            <person name="Probst A.J."/>
            <person name="Thomas B.C."/>
            <person name="Singh A."/>
            <person name="Wilkins M.J."/>
            <person name="Karaoz U."/>
            <person name="Brodie E.L."/>
            <person name="Williams K.H."/>
            <person name="Hubbard S.S."/>
            <person name="Banfield J.F."/>
        </authorList>
    </citation>
    <scope>NUCLEOTIDE SEQUENCE [LARGE SCALE GENOMIC DNA]</scope>
</reference>
<dbReference type="SUPFAM" id="SSF49329">
    <property type="entry name" value="Cu,Zn superoxide dismutase-like"/>
    <property type="match status" value="1"/>
</dbReference>
<keyword evidence="2" id="KW-1133">Transmembrane helix</keyword>
<dbReference type="EMBL" id="MHTL01000009">
    <property type="protein sequence ID" value="OHA60779.1"/>
    <property type="molecule type" value="Genomic_DNA"/>
</dbReference>
<protein>
    <recommendedName>
        <fullName evidence="5">CHRD domain-containing protein</fullName>
    </recommendedName>
</protein>
<dbReference type="STRING" id="1802440.A2569_03360"/>
<evidence type="ECO:0000256" key="2">
    <source>
        <dbReference type="SAM" id="Phobius"/>
    </source>
</evidence>
<evidence type="ECO:0000313" key="3">
    <source>
        <dbReference type="EMBL" id="OHA60779.1"/>
    </source>
</evidence>
<dbReference type="Proteomes" id="UP000177090">
    <property type="component" value="Unassembled WGS sequence"/>
</dbReference>
<keyword evidence="2" id="KW-0472">Membrane</keyword>
<gene>
    <name evidence="3" type="ORF">A2569_03360</name>
</gene>
<comment type="similarity">
    <text evidence="1">Belongs to the Cu-Zn superoxide dismutase family.</text>
</comment>
<feature type="transmembrane region" description="Helical" evidence="2">
    <location>
        <begin position="5"/>
        <end position="21"/>
    </location>
</feature>
<keyword evidence="2" id="KW-0812">Transmembrane</keyword>
<evidence type="ECO:0000313" key="4">
    <source>
        <dbReference type="Proteomes" id="UP000177090"/>
    </source>
</evidence>
<dbReference type="InterPro" id="IPR036423">
    <property type="entry name" value="SOD-like_Cu/Zn_dom_sf"/>
</dbReference>
<dbReference type="AlphaFoldDB" id="A0A1G2QL12"/>
<evidence type="ECO:0000256" key="1">
    <source>
        <dbReference type="ARBA" id="ARBA00010457"/>
    </source>
</evidence>